<sequence length="358" mass="40417">MIPSFHHIRNEDHKKQLKVENIIMSFPRISISGTLILVVYVTSIKYLFDNSLYGTSLRSTGIMSLESSSSSILFNSFIMSTSFLNVASHSAVVLGALNDTYVLSILVGVGFDVITRILQLIWWIQITTTTIIISFQRQEEDINSNINTNINTNTNANYNNTILLCSVLTIIYIYHMIIHVRALRMNYSYERLSSVLTGALNNLRGIPGDKFQDHLFAYSDLGSHILPLCLSMILLHKQKALFTSFTVLALLIVMSFFALSRIPLNNNNINDNNEVNDDDTESMNKFINVSKDGSITCCCNACRERSKRSNNSQESSSFTFNVADGICHLWLCSFENLSAFLSSYKYNSSCMIHNKKNQ</sequence>
<evidence type="ECO:0000313" key="3">
    <source>
        <dbReference type="Proteomes" id="UP000095751"/>
    </source>
</evidence>
<accession>A0A1E7FY74</accession>
<feature type="transmembrane region" description="Helical" evidence="1">
    <location>
        <begin position="101"/>
        <end position="124"/>
    </location>
</feature>
<name>A0A1E7FY74_9STRA</name>
<keyword evidence="3" id="KW-1185">Reference proteome</keyword>
<feature type="transmembrane region" description="Helical" evidence="1">
    <location>
        <begin position="161"/>
        <end position="183"/>
    </location>
</feature>
<evidence type="ECO:0000256" key="1">
    <source>
        <dbReference type="SAM" id="Phobius"/>
    </source>
</evidence>
<keyword evidence="1" id="KW-1133">Transmembrane helix</keyword>
<organism evidence="2 3">
    <name type="scientific">Fragilariopsis cylindrus CCMP1102</name>
    <dbReference type="NCBI Taxonomy" id="635003"/>
    <lineage>
        <taxon>Eukaryota</taxon>
        <taxon>Sar</taxon>
        <taxon>Stramenopiles</taxon>
        <taxon>Ochrophyta</taxon>
        <taxon>Bacillariophyta</taxon>
        <taxon>Bacillariophyceae</taxon>
        <taxon>Bacillariophycidae</taxon>
        <taxon>Bacillariales</taxon>
        <taxon>Bacillariaceae</taxon>
        <taxon>Fragilariopsis</taxon>
    </lineage>
</organism>
<dbReference type="AlphaFoldDB" id="A0A1E7FY74"/>
<feature type="transmembrane region" description="Helical" evidence="1">
    <location>
        <begin position="21"/>
        <end position="48"/>
    </location>
</feature>
<dbReference type="OrthoDB" id="10579849at2759"/>
<evidence type="ECO:0000313" key="2">
    <source>
        <dbReference type="EMBL" id="OEU23101.1"/>
    </source>
</evidence>
<dbReference type="Proteomes" id="UP000095751">
    <property type="component" value="Unassembled WGS sequence"/>
</dbReference>
<feature type="transmembrane region" description="Helical" evidence="1">
    <location>
        <begin position="240"/>
        <end position="259"/>
    </location>
</feature>
<gene>
    <name evidence="2" type="ORF">FRACYDRAFT_233267</name>
</gene>
<keyword evidence="1" id="KW-0472">Membrane</keyword>
<dbReference type="EMBL" id="KV784353">
    <property type="protein sequence ID" value="OEU23101.1"/>
    <property type="molecule type" value="Genomic_DNA"/>
</dbReference>
<proteinExistence type="predicted"/>
<protein>
    <submittedName>
        <fullName evidence="2">Uncharacterized protein</fullName>
    </submittedName>
</protein>
<dbReference type="KEGG" id="fcy:FRACYDRAFT_233267"/>
<keyword evidence="1" id="KW-0812">Transmembrane</keyword>
<dbReference type="InParanoid" id="A0A1E7FY74"/>
<reference evidence="2 3" key="1">
    <citation type="submission" date="2016-09" db="EMBL/GenBank/DDBJ databases">
        <title>Extensive genetic diversity and differential bi-allelic expression allows diatom success in the polar Southern Ocean.</title>
        <authorList>
            <consortium name="DOE Joint Genome Institute"/>
            <person name="Mock T."/>
            <person name="Otillar R.P."/>
            <person name="Strauss J."/>
            <person name="Dupont C."/>
            <person name="Frickenhaus S."/>
            <person name="Maumus F."/>
            <person name="Mcmullan M."/>
            <person name="Sanges R."/>
            <person name="Schmutz J."/>
            <person name="Toseland A."/>
            <person name="Valas R."/>
            <person name="Veluchamy A."/>
            <person name="Ward B.J."/>
            <person name="Allen A."/>
            <person name="Barry K."/>
            <person name="Falciatore A."/>
            <person name="Ferrante M."/>
            <person name="Fortunato A.E."/>
            <person name="Gloeckner G."/>
            <person name="Gruber A."/>
            <person name="Hipkin R."/>
            <person name="Janech M."/>
            <person name="Kroth P."/>
            <person name="Leese F."/>
            <person name="Lindquist E."/>
            <person name="Lyon B.R."/>
            <person name="Martin J."/>
            <person name="Mayer C."/>
            <person name="Parker M."/>
            <person name="Quesneville H."/>
            <person name="Raymond J."/>
            <person name="Uhlig C."/>
            <person name="Valentin K.U."/>
            <person name="Worden A.Z."/>
            <person name="Armbrust E.V."/>
            <person name="Bowler C."/>
            <person name="Green B."/>
            <person name="Moulton V."/>
            <person name="Van Oosterhout C."/>
            <person name="Grigoriev I."/>
        </authorList>
    </citation>
    <scope>NUCLEOTIDE SEQUENCE [LARGE SCALE GENOMIC DNA]</scope>
    <source>
        <strain evidence="2 3">CCMP1102</strain>
    </source>
</reference>